<dbReference type="RefSeq" id="WP_066268274.1">
    <property type="nucleotide sequence ID" value="NZ_JARMAB010000025.1"/>
</dbReference>
<proteinExistence type="predicted"/>
<protein>
    <submittedName>
        <fullName evidence="2">Glycogen debranching protein</fullName>
    </submittedName>
</protein>
<dbReference type="EMBL" id="JARMAB010000025">
    <property type="protein sequence ID" value="MED1204662.1"/>
    <property type="molecule type" value="Genomic_DNA"/>
</dbReference>
<dbReference type="InterPro" id="IPR035396">
    <property type="entry name" value="Bac_rhamnosid6H"/>
</dbReference>
<evidence type="ECO:0000313" key="2">
    <source>
        <dbReference type="EMBL" id="MED1204662.1"/>
    </source>
</evidence>
<feature type="domain" description="Alpha-L-rhamnosidase six-hairpin glycosidase" evidence="1">
    <location>
        <begin position="366"/>
        <end position="481"/>
    </location>
</feature>
<evidence type="ECO:0000259" key="1">
    <source>
        <dbReference type="Pfam" id="PF17389"/>
    </source>
</evidence>
<dbReference type="Pfam" id="PF17389">
    <property type="entry name" value="Bac_rhamnosid6H"/>
    <property type="match status" value="1"/>
</dbReference>
<keyword evidence="3" id="KW-1185">Reference proteome</keyword>
<organism evidence="2 3">
    <name type="scientific">Heyndrickxia acidicola</name>
    <dbReference type="NCBI Taxonomy" id="209389"/>
    <lineage>
        <taxon>Bacteria</taxon>
        <taxon>Bacillati</taxon>
        <taxon>Bacillota</taxon>
        <taxon>Bacilli</taxon>
        <taxon>Bacillales</taxon>
        <taxon>Bacillaceae</taxon>
        <taxon>Heyndrickxia</taxon>
    </lineage>
</organism>
<evidence type="ECO:0000313" key="3">
    <source>
        <dbReference type="Proteomes" id="UP001341444"/>
    </source>
</evidence>
<sequence>MLKITDLIEEIKNPDERSFLTPGTRMHLIGAQNGGFPAFGHHIENEMGGIWMHPIKILDGFWMGLKVDGRQFEWLKQASIFRNHPFYNEHIYQAHELVITRFQLAPQETPGLIVRYILENKEDYPVLIEGDFVVRSDLRPVWYSETENIIPGKDEAWIDNDCVVVKDSDHNWFARVYAHCPHAIIEIDEQIEGYEQTYGEGVGAKWNFRTTVEPGESYVFTVHIAGSIKSEKETYETINNMKNVEKHFEHKKKHYQGILDRAAIDIPDEELAKQYAWVKCHMEWLTIDVPSVGRGLAAGIPEYPWWFGCDSAYSLAGCVPAGFHKLAEDTLDVVAEASLRKNGNGRIVHEINTFGIVGNPGNTQETSHFIRAVYDTYKWTGNREWLRSHFDEIKNGLRWLLEEMDTDKDLFPEGYGIMEILGLNGELIDTAVYTAVALENAAEMAELFGEEIQARKYKDLGEQLTKKITEEMWLEKEGLYADIRIPGKDLYPRLDDFIHQARLGNDLHLIPYYEGMKEELITNGMAESEDDTAWCFKNWVINTPLEMGLSETGSALQALKRLNGKEFTGEYGMYLSGLEQNRMMTISTAVQVNANLRYHQTDAAYQQIQNVMKTFGMYLPGSISEMSPDYGCFVQAWTSYALLSPIICGFIGIRPNAAVKEVTFEPQLPTNWERARVQKLMIGTNELDVLVERDIKSENGYSVIVHSKETGWTFHGATETCLIN</sequence>
<dbReference type="InterPro" id="IPR008928">
    <property type="entry name" value="6-hairpin_glycosidase_sf"/>
</dbReference>
<dbReference type="SUPFAM" id="SSF48208">
    <property type="entry name" value="Six-hairpin glycosidases"/>
    <property type="match status" value="1"/>
</dbReference>
<name>A0ABU6MN86_9BACI</name>
<accession>A0ABU6MN86</accession>
<dbReference type="Proteomes" id="UP001341444">
    <property type="component" value="Unassembled WGS sequence"/>
</dbReference>
<dbReference type="InterPro" id="IPR012341">
    <property type="entry name" value="6hp_glycosidase-like_sf"/>
</dbReference>
<comment type="caution">
    <text evidence="2">The sequence shown here is derived from an EMBL/GenBank/DDBJ whole genome shotgun (WGS) entry which is preliminary data.</text>
</comment>
<reference evidence="2 3" key="1">
    <citation type="submission" date="2023-03" db="EMBL/GenBank/DDBJ databases">
        <title>Bacillus Genome Sequencing.</title>
        <authorList>
            <person name="Dunlap C."/>
        </authorList>
    </citation>
    <scope>NUCLEOTIDE SEQUENCE [LARGE SCALE GENOMIC DNA]</scope>
    <source>
        <strain evidence="2 3">B-23453</strain>
    </source>
</reference>
<dbReference type="Gene3D" id="1.50.10.10">
    <property type="match status" value="1"/>
</dbReference>
<gene>
    <name evidence="2" type="ORF">P4T90_16570</name>
</gene>